<organism evidence="1 2">
    <name type="scientific">Daphnia pulex</name>
    <name type="common">Water flea</name>
    <dbReference type="NCBI Taxonomy" id="6669"/>
    <lineage>
        <taxon>Eukaryota</taxon>
        <taxon>Metazoa</taxon>
        <taxon>Ecdysozoa</taxon>
        <taxon>Arthropoda</taxon>
        <taxon>Crustacea</taxon>
        <taxon>Branchiopoda</taxon>
        <taxon>Diplostraca</taxon>
        <taxon>Cladocera</taxon>
        <taxon>Anomopoda</taxon>
        <taxon>Daphniidae</taxon>
        <taxon>Daphnia</taxon>
    </lineage>
</organism>
<gene>
    <name evidence="1" type="ORF">DAPPUDRAFT_112093</name>
</gene>
<protein>
    <recommendedName>
        <fullName evidence="3">F-box domain-containing protein</fullName>
    </recommendedName>
</protein>
<accession>E9HAY0</accession>
<dbReference type="Proteomes" id="UP000000305">
    <property type="component" value="Unassembled WGS sequence"/>
</dbReference>
<dbReference type="EMBL" id="GL732613">
    <property type="protein sequence ID" value="EFX71142.1"/>
    <property type="molecule type" value="Genomic_DNA"/>
</dbReference>
<dbReference type="OrthoDB" id="63112at2759"/>
<dbReference type="KEGG" id="dpx:DAPPUDRAFT_112093"/>
<dbReference type="InterPro" id="IPR006553">
    <property type="entry name" value="Leu-rich_rpt_Cys-con_subtyp"/>
</dbReference>
<sequence length="500" mass="56838">MPQVSPVFSLFSQCLYIIKNNLEHIYPTPVKSVKKRLKLETSTNSCSIPQTTEGESDNNPFHKIPTVLLEQIISSLPRDKKMKNFNIGFLITTELKKLIIPNLCNEQYLNFRKLETLQVLVLQKTNVGDSCLKIIGTWCKNLRVLDVNHCSRVTDTGIEWLILPSSDLRNTLHELFISCRSVTKRGTQMAVQHFSALQVIENQKIFDVLVAVVKSAAIVSLPPQVLKFAFIRLNIRPAGLYRKGNLGLVVGCCPGLLDLTIVVKKGLKDSDLFCLTNLKNLRVLRIMGVKSSTGDEITFDMGIAPVLKVVGNSLKVLDLAYLEVVDIWTIVKFCPNLNSLIFQRQSQSLSSLSENEIIQLRKEKGRVIFEDLKILECGFNLSNDILFGLLSCPLLEEVEISDCDALTDNFLQEAMTKGIFKNLEVLCFTACNLVTKQGLDALLLNENRLVEIIFSFCNKVTLRNVYNWYKIARRNNWKLILEFENFDTERIIYPTYSQRY</sequence>
<evidence type="ECO:0000313" key="1">
    <source>
        <dbReference type="EMBL" id="EFX71142.1"/>
    </source>
</evidence>
<dbReference type="HOGENOM" id="CLU_033667_1_0_1"/>
<keyword evidence="2" id="KW-1185">Reference proteome</keyword>
<dbReference type="InParanoid" id="E9HAY0"/>
<proteinExistence type="predicted"/>
<dbReference type="InterPro" id="IPR032675">
    <property type="entry name" value="LRR_dom_sf"/>
</dbReference>
<name>E9HAY0_DAPPU</name>
<evidence type="ECO:0008006" key="3">
    <source>
        <dbReference type="Google" id="ProtNLM"/>
    </source>
</evidence>
<dbReference type="AlphaFoldDB" id="E9HAY0"/>
<dbReference type="SMART" id="SM00367">
    <property type="entry name" value="LRR_CC"/>
    <property type="match status" value="3"/>
</dbReference>
<reference evidence="1 2" key="1">
    <citation type="journal article" date="2011" name="Science">
        <title>The ecoresponsive genome of Daphnia pulex.</title>
        <authorList>
            <person name="Colbourne J.K."/>
            <person name="Pfrender M.E."/>
            <person name="Gilbert D."/>
            <person name="Thomas W.K."/>
            <person name="Tucker A."/>
            <person name="Oakley T.H."/>
            <person name="Tokishita S."/>
            <person name="Aerts A."/>
            <person name="Arnold G.J."/>
            <person name="Basu M.K."/>
            <person name="Bauer D.J."/>
            <person name="Caceres C.E."/>
            <person name="Carmel L."/>
            <person name="Casola C."/>
            <person name="Choi J.H."/>
            <person name="Detter J.C."/>
            <person name="Dong Q."/>
            <person name="Dusheyko S."/>
            <person name="Eads B.D."/>
            <person name="Frohlich T."/>
            <person name="Geiler-Samerotte K.A."/>
            <person name="Gerlach D."/>
            <person name="Hatcher P."/>
            <person name="Jogdeo S."/>
            <person name="Krijgsveld J."/>
            <person name="Kriventseva E.V."/>
            <person name="Kultz D."/>
            <person name="Laforsch C."/>
            <person name="Lindquist E."/>
            <person name="Lopez J."/>
            <person name="Manak J.R."/>
            <person name="Muller J."/>
            <person name="Pangilinan J."/>
            <person name="Patwardhan R.P."/>
            <person name="Pitluck S."/>
            <person name="Pritham E.J."/>
            <person name="Rechtsteiner A."/>
            <person name="Rho M."/>
            <person name="Rogozin I.B."/>
            <person name="Sakarya O."/>
            <person name="Salamov A."/>
            <person name="Schaack S."/>
            <person name="Shapiro H."/>
            <person name="Shiga Y."/>
            <person name="Skalitzky C."/>
            <person name="Smith Z."/>
            <person name="Souvorov A."/>
            <person name="Sung W."/>
            <person name="Tang Z."/>
            <person name="Tsuchiya D."/>
            <person name="Tu H."/>
            <person name="Vos H."/>
            <person name="Wang M."/>
            <person name="Wolf Y.I."/>
            <person name="Yamagata H."/>
            <person name="Yamada T."/>
            <person name="Ye Y."/>
            <person name="Shaw J.R."/>
            <person name="Andrews J."/>
            <person name="Crease T.J."/>
            <person name="Tang H."/>
            <person name="Lucas S.M."/>
            <person name="Robertson H.M."/>
            <person name="Bork P."/>
            <person name="Koonin E.V."/>
            <person name="Zdobnov E.M."/>
            <person name="Grigoriev I.V."/>
            <person name="Lynch M."/>
            <person name="Boore J.L."/>
        </authorList>
    </citation>
    <scope>NUCLEOTIDE SEQUENCE [LARGE SCALE GENOMIC DNA]</scope>
</reference>
<dbReference type="PhylomeDB" id="E9HAY0"/>
<dbReference type="PANTHER" id="PTHR13318">
    <property type="entry name" value="PARTNER OF PAIRED, ISOFORM B-RELATED"/>
    <property type="match status" value="1"/>
</dbReference>
<dbReference type="PANTHER" id="PTHR13318:SF95">
    <property type="entry name" value="F-BOX PROTEIN YLR352W"/>
    <property type="match status" value="1"/>
</dbReference>
<dbReference type="Gene3D" id="3.80.10.10">
    <property type="entry name" value="Ribonuclease Inhibitor"/>
    <property type="match status" value="2"/>
</dbReference>
<dbReference type="GO" id="GO:0005737">
    <property type="term" value="C:cytoplasm"/>
    <property type="evidence" value="ECO:0000318"/>
    <property type="project" value="GO_Central"/>
</dbReference>
<evidence type="ECO:0000313" key="2">
    <source>
        <dbReference type="Proteomes" id="UP000000305"/>
    </source>
</evidence>
<dbReference type="SUPFAM" id="SSF52047">
    <property type="entry name" value="RNI-like"/>
    <property type="match status" value="2"/>
</dbReference>